<dbReference type="Proteomes" id="UP000239735">
    <property type="component" value="Unassembled WGS sequence"/>
</dbReference>
<dbReference type="SUPFAM" id="SSF49503">
    <property type="entry name" value="Cupredoxins"/>
    <property type="match status" value="1"/>
</dbReference>
<feature type="signal peptide" evidence="1">
    <location>
        <begin position="1"/>
        <end position="21"/>
    </location>
</feature>
<evidence type="ECO:0000313" key="2">
    <source>
        <dbReference type="EMBL" id="SPE19080.1"/>
    </source>
</evidence>
<evidence type="ECO:0000256" key="1">
    <source>
        <dbReference type="SAM" id="SignalP"/>
    </source>
</evidence>
<dbReference type="GO" id="GO:0009055">
    <property type="term" value="F:electron transfer activity"/>
    <property type="evidence" value="ECO:0007669"/>
    <property type="project" value="InterPro"/>
</dbReference>
<dbReference type="Gene3D" id="2.60.40.420">
    <property type="entry name" value="Cupredoxins - blue copper proteins"/>
    <property type="match status" value="1"/>
</dbReference>
<organism evidence="2 3">
    <name type="scientific">Candidatus Sulfuritelmatomonas gaucii</name>
    <dbReference type="NCBI Taxonomy" id="2043161"/>
    <lineage>
        <taxon>Bacteria</taxon>
        <taxon>Pseudomonadati</taxon>
        <taxon>Acidobacteriota</taxon>
        <taxon>Terriglobia</taxon>
        <taxon>Terriglobales</taxon>
        <taxon>Acidobacteriaceae</taxon>
        <taxon>Candidatus Sulfuritelmatomonas</taxon>
    </lineage>
</organism>
<name>A0A2N9L741_9BACT</name>
<dbReference type="InterPro" id="IPR008969">
    <property type="entry name" value="CarboxyPept-like_regulatory"/>
</dbReference>
<dbReference type="EMBL" id="OKRB01000075">
    <property type="protein sequence ID" value="SPE19080.1"/>
    <property type="molecule type" value="Genomic_DNA"/>
</dbReference>
<proteinExistence type="predicted"/>
<dbReference type="PANTHER" id="PTHR36507:SF1">
    <property type="entry name" value="BLL1555 PROTEIN"/>
    <property type="match status" value="1"/>
</dbReference>
<feature type="chain" id="PRO_5014634297" evidence="1">
    <location>
        <begin position="22"/>
        <end position="193"/>
    </location>
</feature>
<sequence>MKPIAFVMLTAMSVFGSAAFAGTIHGKVSGVKGESVVYMEAIAGKDFPVPAQHVTINQKGLMFVPHIVVVQKGTTIEFLNSDSVAHNVFWSSISGDKKLGHNLGTWPQGQRQSFKFDNPGIVPLLCNVHPEMSAFVIVSPTPYFAETDNSGEFKIENVPDGAYTVTVWHEGAKSKSFPVKVSGDTPADFTLTK</sequence>
<dbReference type="Pfam" id="PF13620">
    <property type="entry name" value="CarboxypepD_reg"/>
    <property type="match status" value="1"/>
</dbReference>
<dbReference type="GO" id="GO:0005507">
    <property type="term" value="F:copper ion binding"/>
    <property type="evidence" value="ECO:0007669"/>
    <property type="project" value="InterPro"/>
</dbReference>
<dbReference type="Gene3D" id="2.60.40.1120">
    <property type="entry name" value="Carboxypeptidase-like, regulatory domain"/>
    <property type="match status" value="1"/>
</dbReference>
<keyword evidence="1" id="KW-0732">Signal</keyword>
<dbReference type="PANTHER" id="PTHR36507">
    <property type="entry name" value="BLL1555 PROTEIN"/>
    <property type="match status" value="1"/>
</dbReference>
<dbReference type="InterPro" id="IPR052721">
    <property type="entry name" value="ET_Amicyanin"/>
</dbReference>
<evidence type="ECO:0000313" key="3">
    <source>
        <dbReference type="Proteomes" id="UP000239735"/>
    </source>
</evidence>
<accession>A0A2N9L741</accession>
<reference evidence="3" key="1">
    <citation type="submission" date="2018-02" db="EMBL/GenBank/DDBJ databases">
        <authorList>
            <person name="Hausmann B."/>
        </authorList>
    </citation>
    <scope>NUCLEOTIDE SEQUENCE [LARGE SCALE GENOMIC DNA]</scope>
    <source>
        <strain evidence="3">Peat soil MAG SbA5</strain>
    </source>
</reference>
<gene>
    <name evidence="2" type="ORF">SBA5_20027</name>
</gene>
<dbReference type="SUPFAM" id="SSF49464">
    <property type="entry name" value="Carboxypeptidase regulatory domain-like"/>
    <property type="match status" value="1"/>
</dbReference>
<protein>
    <submittedName>
        <fullName evidence="2">Uncharacterized protein</fullName>
    </submittedName>
</protein>
<dbReference type="InterPro" id="IPR008972">
    <property type="entry name" value="Cupredoxin"/>
</dbReference>
<dbReference type="AlphaFoldDB" id="A0A2N9L741"/>